<protein>
    <submittedName>
        <fullName evidence="1">Uncharacterized protein</fullName>
    </submittedName>
</protein>
<reference evidence="1" key="1">
    <citation type="submission" date="2020-02" db="EMBL/GenBank/DDBJ databases">
        <authorList>
            <person name="Meier V. D."/>
        </authorList>
    </citation>
    <scope>NUCLEOTIDE SEQUENCE</scope>
    <source>
        <strain evidence="1">AVDCRST_MAG41</strain>
    </source>
</reference>
<accession>A0A6J4ID69</accession>
<proteinExistence type="predicted"/>
<sequence length="46" mass="4632">MSSDGAKSAWRARVLAARAALPADRLAAAAEAVDRAVLGRLAGAAR</sequence>
<dbReference type="EMBL" id="CADCTP010000171">
    <property type="protein sequence ID" value="CAA9249184.1"/>
    <property type="molecule type" value="Genomic_DNA"/>
</dbReference>
<feature type="non-terminal residue" evidence="1">
    <location>
        <position position="46"/>
    </location>
</feature>
<dbReference type="AlphaFoldDB" id="A0A6J4ID69"/>
<evidence type="ECO:0000313" key="1">
    <source>
        <dbReference type="EMBL" id="CAA9249184.1"/>
    </source>
</evidence>
<organism evidence="1">
    <name type="scientific">uncultured Mycobacteriales bacterium</name>
    <dbReference type="NCBI Taxonomy" id="581187"/>
    <lineage>
        <taxon>Bacteria</taxon>
        <taxon>Bacillati</taxon>
        <taxon>Actinomycetota</taxon>
        <taxon>Actinomycetes</taxon>
        <taxon>Mycobacteriales</taxon>
        <taxon>environmental samples</taxon>
    </lineage>
</organism>
<gene>
    <name evidence="1" type="ORF">AVDCRST_MAG41-1841</name>
</gene>
<name>A0A6J4ID69_9ACTN</name>